<evidence type="ECO:0000313" key="17">
    <source>
        <dbReference type="Proteomes" id="UP000027180"/>
    </source>
</evidence>
<evidence type="ECO:0000256" key="11">
    <source>
        <dbReference type="PROSITE-ProRule" id="PRU01360"/>
    </source>
</evidence>
<evidence type="ECO:0000256" key="13">
    <source>
        <dbReference type="SAM" id="SignalP"/>
    </source>
</evidence>
<evidence type="ECO:0000256" key="7">
    <source>
        <dbReference type="ARBA" id="ARBA00023077"/>
    </source>
</evidence>
<proteinExistence type="inferred from homology"/>
<comment type="similarity">
    <text evidence="2 11 12">Belongs to the TonB-dependent receptor family.</text>
</comment>
<dbReference type="Pfam" id="PF07715">
    <property type="entry name" value="Plug"/>
    <property type="match status" value="1"/>
</dbReference>
<dbReference type="PANTHER" id="PTHR30069">
    <property type="entry name" value="TONB-DEPENDENT OUTER MEMBRANE RECEPTOR"/>
    <property type="match status" value="1"/>
</dbReference>
<dbReference type="EMBL" id="CP006986">
    <property type="protein sequence ID" value="AIC28415.1"/>
    <property type="molecule type" value="Genomic_DNA"/>
</dbReference>
<dbReference type="PANTHER" id="PTHR30069:SF29">
    <property type="entry name" value="HEMOGLOBIN AND HEMOGLOBIN-HAPTOGLOBIN-BINDING PROTEIN 1-RELATED"/>
    <property type="match status" value="1"/>
</dbReference>
<feature type="signal peptide" evidence="13">
    <location>
        <begin position="1"/>
        <end position="27"/>
    </location>
</feature>
<accession>A0A060I8T2</accession>
<feature type="domain" description="TonB-dependent receptor plug" evidence="15">
    <location>
        <begin position="61"/>
        <end position="172"/>
    </location>
</feature>
<evidence type="ECO:0000256" key="3">
    <source>
        <dbReference type="ARBA" id="ARBA00022448"/>
    </source>
</evidence>
<keyword evidence="3 11" id="KW-0813">Transport</keyword>
<dbReference type="GO" id="GO:0015232">
    <property type="term" value="F:heme transmembrane transporter activity"/>
    <property type="evidence" value="ECO:0007669"/>
    <property type="project" value="InterPro"/>
</dbReference>
<evidence type="ECO:0000256" key="5">
    <source>
        <dbReference type="ARBA" id="ARBA00022692"/>
    </source>
</evidence>
<sequence length="752" mass="81702">MIVRHWRSVLLVCTAVAAVLPVSQSFAQSAPATTPEATSDDSTVLQKIVVKGKRVAPGSVADTPLATEVTAKQLEEKQVTNFDDIGRSVDAGVNYSRADAGFNLRGLSGARILTAVDGIPIPYISNSSRQGAFAPANANGGGDTFDFDSLSSLDIVRGADSSKGGSGMLGGAIVLNTLEPEDLIPEGRDWGAIVKSTYDSEDRSFSGSAAAAKKIGGTSILFQGGYRKGHERANMGNNDAYGALRTEANPADFDQNNLLFKLRQELEGGHRIGLTAERFRRDLETDLRHLQGGTSPRNFMIDNYDGREQRDRDRVSLDYDYEAQSSDAFFSSARATLYWQDLKKEAGSGGRTTANVAYGRNNEVENETWGFSGTATKDFEYSGLSHSVRVGLDVGVSSWSQFSWALCPTSTTCPSLNNQAEVPDVDSQNLGLVVEDKIEIGNTGFTLTPGFRFDWFNYDPSTGGGFSNNTGLTRFGDLRDRTEAALSPKILATYDLTPDVELYMQLAVGFRAPTVDELYSRFYNPTGRYAQLGNPDLEPEIGRGIEVGANFDTGDFTGRVAAFHTRYQNFIETVQTYNATTNFTEFNYTNVAAATISGIEASTAKTFNNGINLHASLAYAYGRNEETTQRLRSVAPFKAIVGGGWSNETFGFDLSSTLSAGMLTDHLKTVGTTPDTTFDAPGYAIVDLTGWWTPEQLPGLRVQAGVYNIFDQEHYNALAVRDVNLNSATASQPREWYSEPGRTYKVSLTKTF</sequence>
<evidence type="ECO:0000259" key="14">
    <source>
        <dbReference type="Pfam" id="PF00593"/>
    </source>
</evidence>
<dbReference type="HOGENOM" id="CLU_008287_19_0_5"/>
<dbReference type="NCBIfam" id="TIGR01785">
    <property type="entry name" value="TonB-hemin"/>
    <property type="match status" value="1"/>
</dbReference>
<dbReference type="GO" id="GO:0044718">
    <property type="term" value="P:siderophore transmembrane transport"/>
    <property type="evidence" value="ECO:0007669"/>
    <property type="project" value="TreeGrafter"/>
</dbReference>
<evidence type="ECO:0000256" key="8">
    <source>
        <dbReference type="ARBA" id="ARBA00023136"/>
    </source>
</evidence>
<dbReference type="RefSeq" id="WP_038690443.1">
    <property type="nucleotide sequence ID" value="NZ_CP006986.1"/>
</dbReference>
<gene>
    <name evidence="16" type="ORF">IE4771_CH03332</name>
</gene>
<keyword evidence="4 11" id="KW-1134">Transmembrane beta strand</keyword>
<keyword evidence="9 16" id="KW-0675">Receptor</keyword>
<evidence type="ECO:0000313" key="16">
    <source>
        <dbReference type="EMBL" id="AIC28415.1"/>
    </source>
</evidence>
<evidence type="ECO:0000259" key="15">
    <source>
        <dbReference type="Pfam" id="PF07715"/>
    </source>
</evidence>
<dbReference type="InterPro" id="IPR010949">
    <property type="entry name" value="TonB_Hb/transfer/lactofer_rcpt"/>
</dbReference>
<dbReference type="NCBIfam" id="TIGR01786">
    <property type="entry name" value="TonB-hemlactrns"/>
    <property type="match status" value="1"/>
</dbReference>
<evidence type="ECO:0000256" key="12">
    <source>
        <dbReference type="RuleBase" id="RU003357"/>
    </source>
</evidence>
<evidence type="ECO:0000256" key="6">
    <source>
        <dbReference type="ARBA" id="ARBA00022729"/>
    </source>
</evidence>
<evidence type="ECO:0000256" key="2">
    <source>
        <dbReference type="ARBA" id="ARBA00009810"/>
    </source>
</evidence>
<dbReference type="InterPro" id="IPR012910">
    <property type="entry name" value="Plug_dom"/>
</dbReference>
<organism evidence="16 17">
    <name type="scientific">Rhizobium etli bv. mimosae str. IE4771</name>
    <dbReference type="NCBI Taxonomy" id="1432050"/>
    <lineage>
        <taxon>Bacteria</taxon>
        <taxon>Pseudomonadati</taxon>
        <taxon>Pseudomonadota</taxon>
        <taxon>Alphaproteobacteria</taxon>
        <taxon>Hyphomicrobiales</taxon>
        <taxon>Rhizobiaceae</taxon>
        <taxon>Rhizobium/Agrobacterium group</taxon>
        <taxon>Rhizobium</taxon>
    </lineage>
</organism>
<dbReference type="InterPro" id="IPR000531">
    <property type="entry name" value="Beta-barrel_TonB"/>
</dbReference>
<dbReference type="InterPro" id="IPR011276">
    <property type="entry name" value="TonB_haem/Hb_rcpt"/>
</dbReference>
<dbReference type="GO" id="GO:0015344">
    <property type="term" value="F:siderophore uptake transmembrane transporter activity"/>
    <property type="evidence" value="ECO:0007669"/>
    <property type="project" value="TreeGrafter"/>
</dbReference>
<name>A0A060I8T2_RHIET</name>
<dbReference type="InterPro" id="IPR039426">
    <property type="entry name" value="TonB-dep_rcpt-like"/>
</dbReference>
<dbReference type="SUPFAM" id="SSF56935">
    <property type="entry name" value="Porins"/>
    <property type="match status" value="1"/>
</dbReference>
<dbReference type="InterPro" id="IPR037066">
    <property type="entry name" value="Plug_dom_sf"/>
</dbReference>
<feature type="chain" id="PRO_5001586866" evidence="13">
    <location>
        <begin position="28"/>
        <end position="752"/>
    </location>
</feature>
<dbReference type="CDD" id="cd01347">
    <property type="entry name" value="ligand_gated_channel"/>
    <property type="match status" value="1"/>
</dbReference>
<keyword evidence="7 12" id="KW-0798">TonB box</keyword>
<keyword evidence="6 13" id="KW-0732">Signal</keyword>
<evidence type="ECO:0000256" key="4">
    <source>
        <dbReference type="ARBA" id="ARBA00022452"/>
    </source>
</evidence>
<dbReference type="AlphaFoldDB" id="A0A060I8T2"/>
<comment type="subcellular location">
    <subcellularLocation>
        <location evidence="1 11">Cell outer membrane</location>
        <topology evidence="1 11">Multi-pass membrane protein</topology>
    </subcellularLocation>
</comment>
<dbReference type="OrthoDB" id="9796221at2"/>
<keyword evidence="8 11" id="KW-0472">Membrane</keyword>
<protein>
    <submittedName>
        <fullName evidence="16">TonB-dependent hemoglobin/transferrin/lactoferrin family receptor protein</fullName>
    </submittedName>
</protein>
<dbReference type="Pfam" id="PF00593">
    <property type="entry name" value="TonB_dep_Rec_b-barrel"/>
    <property type="match status" value="1"/>
</dbReference>
<keyword evidence="5 11" id="KW-0812">Transmembrane</keyword>
<dbReference type="GO" id="GO:0009279">
    <property type="term" value="C:cell outer membrane"/>
    <property type="evidence" value="ECO:0007669"/>
    <property type="project" value="UniProtKB-SubCell"/>
</dbReference>
<dbReference type="Gene3D" id="2.170.130.10">
    <property type="entry name" value="TonB-dependent receptor, plug domain"/>
    <property type="match status" value="1"/>
</dbReference>
<dbReference type="PROSITE" id="PS52016">
    <property type="entry name" value="TONB_DEPENDENT_REC_3"/>
    <property type="match status" value="1"/>
</dbReference>
<evidence type="ECO:0000256" key="10">
    <source>
        <dbReference type="ARBA" id="ARBA00023237"/>
    </source>
</evidence>
<feature type="domain" description="TonB-dependent receptor-like beta-barrel" evidence="14">
    <location>
        <begin position="294"/>
        <end position="709"/>
    </location>
</feature>
<keyword evidence="10 11" id="KW-0998">Cell outer membrane</keyword>
<dbReference type="Gene3D" id="2.40.170.20">
    <property type="entry name" value="TonB-dependent receptor, beta-barrel domain"/>
    <property type="match status" value="1"/>
</dbReference>
<dbReference type="Proteomes" id="UP000027180">
    <property type="component" value="Chromosome"/>
</dbReference>
<evidence type="ECO:0000256" key="9">
    <source>
        <dbReference type="ARBA" id="ARBA00023170"/>
    </source>
</evidence>
<dbReference type="KEGG" id="rei:IE4771_CH03332"/>
<dbReference type="InterPro" id="IPR036942">
    <property type="entry name" value="Beta-barrel_TonB_sf"/>
</dbReference>
<evidence type="ECO:0000256" key="1">
    <source>
        <dbReference type="ARBA" id="ARBA00004571"/>
    </source>
</evidence>
<reference evidence="16 17" key="1">
    <citation type="submission" date="2013-12" db="EMBL/GenBank/DDBJ databases">
        <title>Complete genome sequence of Rhizobium etli bv. mimosae IE4771.</title>
        <authorList>
            <person name="Bustos P."/>
            <person name="Santamaria R.I."/>
            <person name="Lozano L."/>
            <person name="Ormeno-Orrillo E."/>
            <person name="Rogel M.A."/>
            <person name="Romero D."/>
            <person name="Cevallos M.A."/>
            <person name="Martinez-Romero E."/>
            <person name="Gonzalez V."/>
        </authorList>
    </citation>
    <scope>NUCLEOTIDE SEQUENCE [LARGE SCALE GENOMIC DNA]</scope>
    <source>
        <strain evidence="16 17">IE4771</strain>
    </source>
</reference>